<keyword evidence="10" id="KW-0007">Acetylation</keyword>
<comment type="similarity">
    <text evidence="17">Belongs to the HpcH/HpaI aldolase family. Citrate lyase beta subunit-like subfamily.</text>
</comment>
<feature type="compositionally biased region" description="Polar residues" evidence="24">
    <location>
        <begin position="51"/>
        <end position="65"/>
    </location>
</feature>
<evidence type="ECO:0000256" key="20">
    <source>
        <dbReference type="ARBA" id="ARBA00072098"/>
    </source>
</evidence>
<comment type="catalytic activity">
    <reaction evidence="15">
        <text>(3S)-citramalyl-CoA = pyruvate + acetyl-CoA</text>
        <dbReference type="Rhea" id="RHEA:22612"/>
        <dbReference type="ChEBI" id="CHEBI:15361"/>
        <dbReference type="ChEBI" id="CHEBI:57288"/>
        <dbReference type="ChEBI" id="CHEBI:58668"/>
        <dbReference type="EC" id="4.1.3.25"/>
    </reaction>
</comment>
<dbReference type="EC" id="4.1.3.25" evidence="19"/>
<comment type="subunit">
    <text evidence="3">Homotrimer.</text>
</comment>
<dbReference type="InterPro" id="IPR040442">
    <property type="entry name" value="Pyrv_kinase-like_dom_sf"/>
</dbReference>
<comment type="cofactor">
    <cofactor evidence="1">
        <name>Mg(2+)</name>
        <dbReference type="ChEBI" id="CHEBI:18420"/>
    </cofactor>
</comment>
<evidence type="ECO:0000256" key="1">
    <source>
        <dbReference type="ARBA" id="ARBA00001946"/>
    </source>
</evidence>
<keyword evidence="8" id="KW-0460">Magnesium</keyword>
<dbReference type="FunFam" id="3.20.20.60:FF:000014">
    <property type="entry name" value="Citrate lyase subunit beta-like protein"/>
    <property type="match status" value="1"/>
</dbReference>
<evidence type="ECO:0000256" key="2">
    <source>
        <dbReference type="ARBA" id="ARBA00004173"/>
    </source>
</evidence>
<organism evidence="26">
    <name type="scientific">Oppiella nova</name>
    <dbReference type="NCBI Taxonomy" id="334625"/>
    <lineage>
        <taxon>Eukaryota</taxon>
        <taxon>Metazoa</taxon>
        <taxon>Ecdysozoa</taxon>
        <taxon>Arthropoda</taxon>
        <taxon>Chelicerata</taxon>
        <taxon>Arachnida</taxon>
        <taxon>Acari</taxon>
        <taxon>Acariformes</taxon>
        <taxon>Sarcoptiformes</taxon>
        <taxon>Oribatida</taxon>
        <taxon>Brachypylina</taxon>
        <taxon>Oppioidea</taxon>
        <taxon>Oppiidae</taxon>
        <taxon>Oppiella</taxon>
    </lineage>
</organism>
<feature type="domain" description="HpcH/HpaI aldolase/citrate lyase" evidence="25">
    <location>
        <begin position="74"/>
        <end position="174"/>
    </location>
</feature>
<evidence type="ECO:0000256" key="5">
    <source>
        <dbReference type="ARBA" id="ARBA00022679"/>
    </source>
</evidence>
<evidence type="ECO:0000256" key="13">
    <source>
        <dbReference type="ARBA" id="ARBA00047918"/>
    </source>
</evidence>
<dbReference type="AlphaFoldDB" id="A0A7R9MCN7"/>
<feature type="region of interest" description="Disordered" evidence="24">
    <location>
        <begin position="35"/>
        <end position="65"/>
    </location>
</feature>
<dbReference type="InterPro" id="IPR015813">
    <property type="entry name" value="Pyrv/PenolPyrv_kinase-like_dom"/>
</dbReference>
<evidence type="ECO:0000256" key="16">
    <source>
        <dbReference type="ARBA" id="ARBA00055540"/>
    </source>
</evidence>
<sequence>MLPTIGRQCLQRMTSRTLLNRFCGKSVANGRQLSQSMVRSSKEENKPPVDSQPSSTPQQDINESLQRQYIRPRRALLYCPGSDDRKVAKLSTICGSVDTVVLDCEDGVAANKKAEARQTILEAIQTVAFGRSECAVRINSIDSGLAEEDLQVVLSGEKLPKTILLPKVETREHLDSDIDNNRHNVTDNRSTMSSADDFADIIKPFLWSSKEENKPPIDSQPASTPQQDINESLQRQYIRPRRALLYCPGSDDRKIAKLSTICGSVDTVVLDCEDGVAANKKAEARQTILEAIQTVAFGRSECAVRINSIDSGLAEEDLQVVLSGEKLPKTILLPKVETREHLDSFAEKLVKAMGKRKTNKDLHLLTYVESAKGLLNLRDVIQHAIELSEFHLFSLEGIVFGSDDFCASIGATRTAGASETLLARQQVVLTAKAFDLQAIDVVYIDFKDIEGLRAQSLEGANMGFSGKQAIHPTQVPVIQEAFSPPPERVEWARRLVDEYKKSQSEGKGAFVFEGQMIDRPLLLQALNIIDIAGALERK</sequence>
<dbReference type="GO" id="GO:0004474">
    <property type="term" value="F:malate synthase activity"/>
    <property type="evidence" value="ECO:0007669"/>
    <property type="project" value="UniProtKB-EC"/>
</dbReference>
<dbReference type="EMBL" id="CAJPVJ010013469">
    <property type="protein sequence ID" value="CAG2174863.1"/>
    <property type="molecule type" value="Genomic_DNA"/>
</dbReference>
<evidence type="ECO:0000256" key="24">
    <source>
        <dbReference type="SAM" id="MobiDB-lite"/>
    </source>
</evidence>
<comment type="catalytic activity">
    <reaction evidence="13">
        <text>glyoxylate + acetyl-CoA + H2O = (S)-malate + CoA + H(+)</text>
        <dbReference type="Rhea" id="RHEA:18181"/>
        <dbReference type="ChEBI" id="CHEBI:15377"/>
        <dbReference type="ChEBI" id="CHEBI:15378"/>
        <dbReference type="ChEBI" id="CHEBI:15589"/>
        <dbReference type="ChEBI" id="CHEBI:36655"/>
        <dbReference type="ChEBI" id="CHEBI:57287"/>
        <dbReference type="ChEBI" id="CHEBI:57288"/>
        <dbReference type="EC" id="2.3.3.9"/>
    </reaction>
</comment>
<reference evidence="26" key="1">
    <citation type="submission" date="2020-11" db="EMBL/GenBank/DDBJ databases">
        <authorList>
            <person name="Tran Van P."/>
        </authorList>
    </citation>
    <scope>NUCLEOTIDE SEQUENCE</scope>
</reference>
<dbReference type="Proteomes" id="UP000728032">
    <property type="component" value="Unassembled WGS sequence"/>
</dbReference>
<evidence type="ECO:0000256" key="4">
    <source>
        <dbReference type="ARBA" id="ARBA00012636"/>
    </source>
</evidence>
<keyword evidence="9" id="KW-0809">Transit peptide</keyword>
<evidence type="ECO:0000256" key="10">
    <source>
        <dbReference type="ARBA" id="ARBA00022990"/>
    </source>
</evidence>
<dbReference type="GO" id="GO:0106064">
    <property type="term" value="P:regulation of cobalamin metabolic process"/>
    <property type="evidence" value="ECO:0007669"/>
    <property type="project" value="UniProtKB-ARBA"/>
</dbReference>
<comment type="catalytic activity">
    <reaction evidence="14">
        <text>propanoyl-CoA + glyoxylate + H2O = 3-methylmalate + CoA + H(+)</text>
        <dbReference type="Rhea" id="RHEA:47628"/>
        <dbReference type="ChEBI" id="CHEBI:15377"/>
        <dbReference type="ChEBI" id="CHEBI:15378"/>
        <dbReference type="ChEBI" id="CHEBI:36655"/>
        <dbReference type="ChEBI" id="CHEBI:57287"/>
        <dbReference type="ChEBI" id="CHEBI:57392"/>
        <dbReference type="ChEBI" id="CHEBI:87810"/>
    </reaction>
</comment>
<name>A0A7R9MCN7_9ACAR</name>
<accession>A0A7R9MCN7</accession>
<gene>
    <name evidence="26" type="ORF">ONB1V03_LOCUS14302</name>
</gene>
<evidence type="ECO:0000256" key="7">
    <source>
        <dbReference type="ARBA" id="ARBA00022801"/>
    </source>
</evidence>
<evidence type="ECO:0000256" key="22">
    <source>
        <dbReference type="ARBA" id="ARBA00076788"/>
    </source>
</evidence>
<dbReference type="GO" id="GO:0047777">
    <property type="term" value="F:(S)-citramalyl-CoA lyase activity"/>
    <property type="evidence" value="ECO:0007669"/>
    <property type="project" value="UniProtKB-EC"/>
</dbReference>
<evidence type="ECO:0000313" key="27">
    <source>
        <dbReference type="Proteomes" id="UP000728032"/>
    </source>
</evidence>
<evidence type="ECO:0000256" key="14">
    <source>
        <dbReference type="ARBA" id="ARBA00051623"/>
    </source>
</evidence>
<keyword evidence="6" id="KW-0479">Metal-binding</keyword>
<keyword evidence="11" id="KW-0496">Mitochondrion</keyword>
<evidence type="ECO:0000256" key="17">
    <source>
        <dbReference type="ARBA" id="ARBA00061542"/>
    </source>
</evidence>
<proteinExistence type="inferred from homology"/>
<evidence type="ECO:0000256" key="12">
    <source>
        <dbReference type="ARBA" id="ARBA00023239"/>
    </source>
</evidence>
<keyword evidence="27" id="KW-1185">Reference proteome</keyword>
<dbReference type="OrthoDB" id="1773at2759"/>
<evidence type="ECO:0000256" key="19">
    <source>
        <dbReference type="ARBA" id="ARBA00066840"/>
    </source>
</evidence>
<evidence type="ECO:0000259" key="25">
    <source>
        <dbReference type="Pfam" id="PF03328"/>
    </source>
</evidence>
<evidence type="ECO:0000313" key="26">
    <source>
        <dbReference type="EMBL" id="CAD7657677.1"/>
    </source>
</evidence>
<evidence type="ECO:0000256" key="18">
    <source>
        <dbReference type="ARBA" id="ARBA00066460"/>
    </source>
</evidence>
<comment type="subcellular location">
    <subcellularLocation>
        <location evidence="2">Mitochondrion</location>
    </subcellularLocation>
</comment>
<evidence type="ECO:0000256" key="9">
    <source>
        <dbReference type="ARBA" id="ARBA00022946"/>
    </source>
</evidence>
<dbReference type="EC" id="3.1.2.30" evidence="18"/>
<dbReference type="Pfam" id="PF03328">
    <property type="entry name" value="HpcH_HpaI"/>
    <property type="match status" value="2"/>
</dbReference>
<dbReference type="PANTHER" id="PTHR11105">
    <property type="entry name" value="CITRATE LYASE SUBUNIT BETA-RELATED"/>
    <property type="match status" value="1"/>
</dbReference>
<keyword evidence="12" id="KW-0456">Lyase</keyword>
<feature type="domain" description="HpcH/HpaI aldolase/citrate lyase" evidence="25">
    <location>
        <begin position="242"/>
        <end position="472"/>
    </location>
</feature>
<dbReference type="GO" id="GO:0016787">
    <property type="term" value="F:hydrolase activity"/>
    <property type="evidence" value="ECO:0007669"/>
    <property type="project" value="UniProtKB-KW"/>
</dbReference>
<dbReference type="PANTHER" id="PTHR11105:SF0">
    <property type="entry name" value="CITRAMALYL-COA LYASE, MITOCHONDRIAL"/>
    <property type="match status" value="1"/>
</dbReference>
<dbReference type="Gene3D" id="3.20.20.60">
    <property type="entry name" value="Phosphoenolpyruvate-binding domains"/>
    <property type="match status" value="2"/>
</dbReference>
<dbReference type="EC" id="2.3.3.9" evidence="4"/>
<comment type="function">
    <text evidence="16">Mitochondrial citramalyl-CoA lyase indirectly involved in the vitamin B12 metabolism. Converts citramalyl-CoA into acetyl-CoA and pyruvate in the C5-dicarboxylate catabolism pathway. The C5-dicarboxylate catabolism pathway is required to detoxify itaconate, a vitamin B12-poisoning metabolite. Also acts as a malate synthase in vitro, converting glyoxylate and acetyl-CoA to malate. Also displays malyl-CoA thioesterase activity. Also acts as a beta-methylmalate synthase in vitro, by mediating conversion of glyoxylate and propionyl-CoA to beta-methylmalate. Also has very weak citramalate synthase activity in vitro.</text>
</comment>
<evidence type="ECO:0000256" key="3">
    <source>
        <dbReference type="ARBA" id="ARBA00011233"/>
    </source>
</evidence>
<evidence type="ECO:0000256" key="6">
    <source>
        <dbReference type="ARBA" id="ARBA00022723"/>
    </source>
</evidence>
<dbReference type="InterPro" id="IPR005000">
    <property type="entry name" value="Aldolase/citrate-lyase_domain"/>
</dbReference>
<dbReference type="InterPro" id="IPR040186">
    <property type="entry name" value="Citramalyl-CoA_lyase"/>
</dbReference>
<dbReference type="SUPFAM" id="SSF51621">
    <property type="entry name" value="Phosphoenolpyruvate/pyruvate domain"/>
    <property type="match status" value="2"/>
</dbReference>
<protein>
    <recommendedName>
        <fullName evidence="20">Citramalyl-CoA lyase, mitochondrial</fullName>
        <ecNumber evidence="4">2.3.3.9</ecNumber>
        <ecNumber evidence="18">3.1.2.30</ecNumber>
        <ecNumber evidence="19">4.1.3.25</ecNumber>
    </recommendedName>
    <alternativeName>
        <fullName evidence="22">(3S)-malyl-CoA thioesterase</fullName>
    </alternativeName>
    <alternativeName>
        <fullName evidence="23">Beta-methylmalate synthase</fullName>
    </alternativeName>
    <alternativeName>
        <fullName evidence="21">Malate synthase</fullName>
    </alternativeName>
</protein>
<evidence type="ECO:0000256" key="21">
    <source>
        <dbReference type="ARBA" id="ARBA00076231"/>
    </source>
</evidence>
<evidence type="ECO:0000256" key="23">
    <source>
        <dbReference type="ARBA" id="ARBA00083020"/>
    </source>
</evidence>
<dbReference type="GO" id="GO:0005739">
    <property type="term" value="C:mitochondrion"/>
    <property type="evidence" value="ECO:0007669"/>
    <property type="project" value="UniProtKB-SubCell"/>
</dbReference>
<dbReference type="GO" id="GO:0046872">
    <property type="term" value="F:metal ion binding"/>
    <property type="evidence" value="ECO:0007669"/>
    <property type="project" value="UniProtKB-KW"/>
</dbReference>
<evidence type="ECO:0000256" key="8">
    <source>
        <dbReference type="ARBA" id="ARBA00022842"/>
    </source>
</evidence>
<evidence type="ECO:0000256" key="15">
    <source>
        <dbReference type="ARBA" id="ARBA00051672"/>
    </source>
</evidence>
<evidence type="ECO:0000256" key="11">
    <source>
        <dbReference type="ARBA" id="ARBA00023128"/>
    </source>
</evidence>
<dbReference type="EMBL" id="OC928294">
    <property type="protein sequence ID" value="CAD7657677.1"/>
    <property type="molecule type" value="Genomic_DNA"/>
</dbReference>
<keyword evidence="7" id="KW-0378">Hydrolase</keyword>
<keyword evidence="5" id="KW-0808">Transferase</keyword>